<dbReference type="KEGG" id="pseo:OM33_03430"/>
<proteinExistence type="predicted"/>
<dbReference type="HOGENOM" id="CLU_2603395_0_0_6"/>
<dbReference type="RefSeq" id="WP_038638791.1">
    <property type="nucleotide sequence ID" value="NZ_CP009888.1"/>
</dbReference>
<keyword evidence="1" id="KW-0472">Membrane</keyword>
<feature type="transmembrane region" description="Helical" evidence="1">
    <location>
        <begin position="6"/>
        <end position="27"/>
    </location>
</feature>
<evidence type="ECO:0000313" key="3">
    <source>
        <dbReference type="Proteomes" id="UP000030341"/>
    </source>
</evidence>
<protein>
    <submittedName>
        <fullName evidence="2">Uncharacterized protein</fullName>
    </submittedName>
</protein>
<dbReference type="STRING" id="1348114.OM33_03430"/>
<dbReference type="AlphaFoldDB" id="A0A0A7ECB6"/>
<keyword evidence="1" id="KW-0812">Transmembrane</keyword>
<evidence type="ECO:0000313" key="2">
    <source>
        <dbReference type="EMBL" id="AIY64310.1"/>
    </source>
</evidence>
<reference evidence="2 3" key="1">
    <citation type="submission" date="2014-11" db="EMBL/GenBank/DDBJ databases">
        <title>Complete Genome Sequence of Pseudoalteromonas sp. Strain OCN003 Isolated from Kaneohe Bay, Oahu, Hawaii.</title>
        <authorList>
            <person name="Beurmann S."/>
            <person name="Videau P."/>
            <person name="Ushijima B."/>
            <person name="Smith A.M."/>
            <person name="Aeby G.S."/>
            <person name="Callahan S.M."/>
            <person name="Belcaid M."/>
        </authorList>
    </citation>
    <scope>NUCLEOTIDE SEQUENCE [LARGE SCALE GENOMIC DNA]</scope>
    <source>
        <strain evidence="2 3">OCN003</strain>
    </source>
</reference>
<sequence length="79" mass="9466">MDTLLYLVGFGLLFFFIFGSETLISIYREKQQMQHIENIIATLPENDRVQFAREYLDERATQLKKTENPFYGFESEYEK</sequence>
<accession>A0A0A7ECB6</accession>
<keyword evidence="3" id="KW-1185">Reference proteome</keyword>
<keyword evidence="1" id="KW-1133">Transmembrane helix</keyword>
<dbReference type="EMBL" id="CP009888">
    <property type="protein sequence ID" value="AIY64310.1"/>
    <property type="molecule type" value="Genomic_DNA"/>
</dbReference>
<dbReference type="Proteomes" id="UP000030341">
    <property type="component" value="Chromosome 1"/>
</dbReference>
<gene>
    <name evidence="2" type="ORF">OM33_03430</name>
</gene>
<evidence type="ECO:0000256" key="1">
    <source>
        <dbReference type="SAM" id="Phobius"/>
    </source>
</evidence>
<organism evidence="2 3">
    <name type="scientific">Pseudoalteromonas piratica</name>
    <dbReference type="NCBI Taxonomy" id="1348114"/>
    <lineage>
        <taxon>Bacteria</taxon>
        <taxon>Pseudomonadati</taxon>
        <taxon>Pseudomonadota</taxon>
        <taxon>Gammaproteobacteria</taxon>
        <taxon>Alteromonadales</taxon>
        <taxon>Pseudoalteromonadaceae</taxon>
        <taxon>Pseudoalteromonas</taxon>
    </lineage>
</organism>
<name>A0A0A7ECB6_9GAMM</name>